<dbReference type="Proteomes" id="UP000011682">
    <property type="component" value="Unassembled WGS sequence"/>
</dbReference>
<dbReference type="AlphaFoldDB" id="S9QKG6"/>
<dbReference type="Pfam" id="PF13391">
    <property type="entry name" value="HNH_2"/>
    <property type="match status" value="1"/>
</dbReference>
<dbReference type="GO" id="GO:0004519">
    <property type="term" value="F:endonuclease activity"/>
    <property type="evidence" value="ECO:0007669"/>
    <property type="project" value="UniProtKB-KW"/>
</dbReference>
<evidence type="ECO:0000313" key="3">
    <source>
        <dbReference type="Proteomes" id="UP000011682"/>
    </source>
</evidence>
<accession>S9QKG6</accession>
<dbReference type="eggNOG" id="COG3440">
    <property type="taxonomic scope" value="Bacteria"/>
</dbReference>
<dbReference type="EMBL" id="ANAH02000009">
    <property type="protein sequence ID" value="EPX61769.1"/>
    <property type="molecule type" value="Genomic_DNA"/>
</dbReference>
<name>S9QKG6_CYSF2</name>
<keyword evidence="2" id="KW-0378">Hydrolase</keyword>
<dbReference type="RefSeq" id="WP_020918105.1">
    <property type="nucleotide sequence ID" value="NZ_ANAH02000009.1"/>
</dbReference>
<evidence type="ECO:0000259" key="1">
    <source>
        <dbReference type="Pfam" id="PF13391"/>
    </source>
</evidence>
<keyword evidence="3" id="KW-1185">Reference proteome</keyword>
<proteinExistence type="predicted"/>
<protein>
    <submittedName>
        <fullName evidence="2">Restriction endonuclease</fullName>
    </submittedName>
</protein>
<organism evidence="2 3">
    <name type="scientific">Cystobacter fuscus (strain ATCC 25194 / DSM 2262 / NBRC 100088 / M29)</name>
    <dbReference type="NCBI Taxonomy" id="1242864"/>
    <lineage>
        <taxon>Bacteria</taxon>
        <taxon>Pseudomonadati</taxon>
        <taxon>Myxococcota</taxon>
        <taxon>Myxococcia</taxon>
        <taxon>Myxococcales</taxon>
        <taxon>Cystobacterineae</taxon>
        <taxon>Archangiaceae</taxon>
        <taxon>Cystobacter</taxon>
    </lineage>
</organism>
<sequence>MTELAAYLELGEGEARRQWLQVRERIERKRQEPFLPIEVLLCYALFFVLNPHSFGGSNINSLPDGVKLLAHTLRRTPGSLTSKMLNLDGSRKNSARLEPELFSRLAQEPDRFAALYQTVLRAARDVALGPERVPDVLGVLQVGAVELLGQDELGSGEIDQVLHEHRGELVQLEQSFHLGESRTTRLVEQRVRLGQHRFATRVLENYAHRCGFCGFAPSGLRGHRLLVASHIKPWAVSTDKERMDVANGITACPTHDAAFDTGLLTINGGLRIHRAQPLRASMAADAGTEWYFGERILGSQLVRLDPKSWGEVLRRGGRETSRIRQ</sequence>
<keyword evidence="2" id="KW-0255">Endonuclease</keyword>
<keyword evidence="2" id="KW-0540">Nuclease</keyword>
<comment type="caution">
    <text evidence="2">The sequence shown here is derived from an EMBL/GenBank/DDBJ whole genome shotgun (WGS) entry which is preliminary data.</text>
</comment>
<reference evidence="2" key="1">
    <citation type="submission" date="2013-05" db="EMBL/GenBank/DDBJ databases">
        <title>Genome assembly of Cystobacter fuscus DSM 2262.</title>
        <authorList>
            <person name="Sharma G."/>
            <person name="Khatri I."/>
            <person name="Kaur C."/>
            <person name="Mayilraj S."/>
            <person name="Subramanian S."/>
        </authorList>
    </citation>
    <scope>NUCLEOTIDE SEQUENCE [LARGE SCALE GENOMIC DNA]</scope>
    <source>
        <strain evidence="2">DSM 2262</strain>
    </source>
</reference>
<evidence type="ECO:0000313" key="2">
    <source>
        <dbReference type="EMBL" id="EPX61769.1"/>
    </source>
</evidence>
<feature type="domain" description="HNH nuclease" evidence="1">
    <location>
        <begin position="210"/>
        <end position="267"/>
    </location>
</feature>
<dbReference type="InterPro" id="IPR003615">
    <property type="entry name" value="HNH_nuc"/>
</dbReference>
<gene>
    <name evidence="2" type="ORF">D187_010388</name>
</gene>
<dbReference type="OrthoDB" id="9790459at2"/>